<feature type="transmembrane region" description="Helical" evidence="1">
    <location>
        <begin position="79"/>
        <end position="100"/>
    </location>
</feature>
<dbReference type="PIRSF" id="PIRSF004923">
    <property type="entry name" value="RseC"/>
    <property type="match status" value="1"/>
</dbReference>
<evidence type="ECO:0000313" key="2">
    <source>
        <dbReference type="EMBL" id="OLQ78513.1"/>
    </source>
</evidence>
<dbReference type="Pfam" id="PF04246">
    <property type="entry name" value="RseC_MucC"/>
    <property type="match status" value="1"/>
</dbReference>
<dbReference type="InterPro" id="IPR007359">
    <property type="entry name" value="SigmaE_reg_RseC_MucC"/>
</dbReference>
<name>A0A1Q9GTU4_9GAMM</name>
<evidence type="ECO:0000256" key="1">
    <source>
        <dbReference type="SAM" id="Phobius"/>
    </source>
</evidence>
<dbReference type="OrthoDB" id="9795854at2"/>
<proteinExistence type="predicted"/>
<gene>
    <name evidence="2" type="ORF">BIT28_28235</name>
</gene>
<keyword evidence="1" id="KW-0812">Transmembrane</keyword>
<keyword evidence="3" id="KW-1185">Reference proteome</keyword>
<protein>
    <submittedName>
        <fullName evidence="2">Transcriptional regulator</fullName>
    </submittedName>
</protein>
<organism evidence="2 3">
    <name type="scientific">Photobacterium proteolyticum</name>
    <dbReference type="NCBI Taxonomy" id="1903952"/>
    <lineage>
        <taxon>Bacteria</taxon>
        <taxon>Pseudomonadati</taxon>
        <taxon>Pseudomonadota</taxon>
        <taxon>Gammaproteobacteria</taxon>
        <taxon>Vibrionales</taxon>
        <taxon>Vibrionaceae</taxon>
        <taxon>Photobacterium</taxon>
    </lineage>
</organism>
<dbReference type="AlphaFoldDB" id="A0A1Q9GTU4"/>
<dbReference type="PANTHER" id="PTHR35867">
    <property type="entry name" value="PROTEIN RSEC"/>
    <property type="match status" value="1"/>
</dbReference>
<dbReference type="RefSeq" id="WP_075763107.1">
    <property type="nucleotide sequence ID" value="NZ_MJIL01000055.1"/>
</dbReference>
<accession>A0A1Q9GTU4</accession>
<dbReference type="InterPro" id="IPR026268">
    <property type="entry name" value="RseC"/>
</dbReference>
<dbReference type="EMBL" id="MJIL01000055">
    <property type="protein sequence ID" value="OLQ78513.1"/>
    <property type="molecule type" value="Genomic_DNA"/>
</dbReference>
<dbReference type="STRING" id="1903952.BIT28_28235"/>
<sequence>MMRSLATVIAVEPGVITVTCQQQTSCGHCASRDSCGTGIVSKAVPGRSHLVQIATRTRVSIGEVVEIGLPEQSMLHSAVLVYVLPLLSLVLGAVFGQWWFVELAGGGELGVILTAVLSAAAGLLLARRLAKRLEGNSAYKPNLIRVLGNPISADSTINAASKDSD</sequence>
<feature type="transmembrane region" description="Helical" evidence="1">
    <location>
        <begin position="106"/>
        <end position="126"/>
    </location>
</feature>
<dbReference type="PANTHER" id="PTHR35867:SF1">
    <property type="entry name" value="PROTEIN RSEC"/>
    <property type="match status" value="1"/>
</dbReference>
<dbReference type="Proteomes" id="UP000186905">
    <property type="component" value="Unassembled WGS sequence"/>
</dbReference>
<comment type="caution">
    <text evidence="2">The sequence shown here is derived from an EMBL/GenBank/DDBJ whole genome shotgun (WGS) entry which is preliminary data.</text>
</comment>
<reference evidence="2 3" key="1">
    <citation type="submission" date="2016-09" db="EMBL/GenBank/DDBJ databases">
        <title>Photobacterium proteolyticum sp. nov. a protease producing bacterium isolated from ocean sediments of Laizhou Bay.</title>
        <authorList>
            <person name="Li Y."/>
        </authorList>
    </citation>
    <scope>NUCLEOTIDE SEQUENCE [LARGE SCALE GENOMIC DNA]</scope>
    <source>
        <strain evidence="2 3">13-12</strain>
    </source>
</reference>
<evidence type="ECO:0000313" key="3">
    <source>
        <dbReference type="Proteomes" id="UP000186905"/>
    </source>
</evidence>
<keyword evidence="1" id="KW-0472">Membrane</keyword>
<keyword evidence="1" id="KW-1133">Transmembrane helix</keyword>